<keyword evidence="1" id="KW-0472">Membrane</keyword>
<sequence length="52" mass="5871">MEQVGATTIMGMAELSEGILYSCGSLYNIVVLFIQEAVFFFITFQAMMFYIT</sequence>
<reference evidence="3" key="4">
    <citation type="submission" date="2017-01" db="UniProtKB">
        <authorList>
            <consortium name="EnsemblFungi"/>
        </authorList>
    </citation>
    <scope>IDENTIFICATION</scope>
    <source>
        <strain evidence="3">PH-1 / ATCC MYA-4620 / FGSC 9075 / NRRL 31084</strain>
    </source>
</reference>
<reference evidence="2 4" key="3">
    <citation type="journal article" date="2015" name="BMC Genomics">
        <title>The completed genome sequence of the pathogenic ascomycete fungus Fusarium graminearum.</title>
        <authorList>
            <person name="King R."/>
            <person name="Urban M."/>
            <person name="Hammond-Kosack M.C."/>
            <person name="Hassani-Pak K."/>
            <person name="Hammond-Kosack K.E."/>
        </authorList>
    </citation>
    <scope>NUCLEOTIDE SEQUENCE [LARGE SCALE GENOMIC DNA]</scope>
    <source>
        <strain evidence="4">ATCC MYA-4620 / CBS 123657 / FGSC 9075 / NRRL 31084 / PH-1</strain>
        <strain evidence="2">PH-1</strain>
    </source>
</reference>
<feature type="transmembrane region" description="Helical" evidence="1">
    <location>
        <begin position="26"/>
        <end position="51"/>
    </location>
</feature>
<keyword evidence="4" id="KW-1185">Reference proteome</keyword>
<reference evidence="3 4" key="2">
    <citation type="journal article" date="2010" name="Nature">
        <title>Comparative genomics reveals mobile pathogenicity chromosomes in Fusarium.</title>
        <authorList>
            <person name="Ma L.J."/>
            <person name="van der Does H.C."/>
            <person name="Borkovich K.A."/>
            <person name="Coleman J.J."/>
            <person name="Daboussi M.J."/>
            <person name="Di Pietro A."/>
            <person name="Dufresne M."/>
            <person name="Freitag M."/>
            <person name="Grabherr M."/>
            <person name="Henrissat B."/>
            <person name="Houterman P.M."/>
            <person name="Kang S."/>
            <person name="Shim W.B."/>
            <person name="Woloshuk C."/>
            <person name="Xie X."/>
            <person name="Xu J.R."/>
            <person name="Antoniw J."/>
            <person name="Baker S.E."/>
            <person name="Bluhm B.H."/>
            <person name="Breakspear A."/>
            <person name="Brown D.W."/>
            <person name="Butchko R.A."/>
            <person name="Chapman S."/>
            <person name="Coulson R."/>
            <person name="Coutinho P.M."/>
            <person name="Danchin E.G."/>
            <person name="Diener A."/>
            <person name="Gale L.R."/>
            <person name="Gardiner D.M."/>
            <person name="Goff S."/>
            <person name="Hammond-Kosack K.E."/>
            <person name="Hilburn K."/>
            <person name="Hua-Van A."/>
            <person name="Jonkers W."/>
            <person name="Kazan K."/>
            <person name="Kodira C.D."/>
            <person name="Koehrsen M."/>
            <person name="Kumar L."/>
            <person name="Lee Y.H."/>
            <person name="Li L."/>
            <person name="Manners J.M."/>
            <person name="Miranda-Saavedra D."/>
            <person name="Mukherjee M."/>
            <person name="Park G."/>
            <person name="Park J."/>
            <person name="Park S.Y."/>
            <person name="Proctor R.H."/>
            <person name="Regev A."/>
            <person name="Ruiz-Roldan M.C."/>
            <person name="Sain D."/>
            <person name="Sakthikumar S."/>
            <person name="Sykes S."/>
            <person name="Schwartz D.C."/>
            <person name="Turgeon B.G."/>
            <person name="Wapinski I."/>
            <person name="Yoder O."/>
            <person name="Young S."/>
            <person name="Zeng Q."/>
            <person name="Zhou S."/>
            <person name="Galagan J."/>
            <person name="Cuomo C.A."/>
            <person name="Kistler H.C."/>
            <person name="Rep M."/>
        </authorList>
    </citation>
    <scope>GENOME REANNOTATION</scope>
    <source>
        <strain evidence="4">ATCC MYA-4620 / CBS 123657 / FGSC 9075 / NRRL 31084 / PH-1</strain>
        <strain evidence="3">PH-1 / ATCC MYA-4620 / FGSC 9075 / NRRL 31084</strain>
    </source>
</reference>
<protein>
    <submittedName>
        <fullName evidence="2">Chromosome 1, complete genome</fullName>
    </submittedName>
</protein>
<organism evidence="2 4">
    <name type="scientific">Gibberella zeae (strain ATCC MYA-4620 / CBS 123657 / FGSC 9075 / NRRL 31084 / PH-1)</name>
    <name type="common">Wheat head blight fungus</name>
    <name type="synonym">Fusarium graminearum</name>
    <dbReference type="NCBI Taxonomy" id="229533"/>
    <lineage>
        <taxon>Eukaryota</taxon>
        <taxon>Fungi</taxon>
        <taxon>Dikarya</taxon>
        <taxon>Ascomycota</taxon>
        <taxon>Pezizomycotina</taxon>
        <taxon>Sordariomycetes</taxon>
        <taxon>Hypocreomycetidae</taxon>
        <taxon>Hypocreales</taxon>
        <taxon>Nectriaceae</taxon>
        <taxon>Fusarium</taxon>
    </lineage>
</organism>
<accession>A0A0E0RX33</accession>
<evidence type="ECO:0000313" key="2">
    <source>
        <dbReference type="EMBL" id="CEF75808.1"/>
    </source>
</evidence>
<dbReference type="Proteomes" id="UP000070720">
    <property type="component" value="Chromosome 1"/>
</dbReference>
<proteinExistence type="predicted"/>
<dbReference type="AlphaFoldDB" id="A0A098DA31"/>
<evidence type="ECO:0000256" key="1">
    <source>
        <dbReference type="SAM" id="Phobius"/>
    </source>
</evidence>
<evidence type="ECO:0000313" key="4">
    <source>
        <dbReference type="Proteomes" id="UP000070720"/>
    </source>
</evidence>
<dbReference type="InParanoid" id="A0A098DA31"/>
<keyword evidence="1" id="KW-0812">Transmembrane</keyword>
<keyword evidence="1" id="KW-1133">Transmembrane helix</keyword>
<evidence type="ECO:0000313" key="3">
    <source>
        <dbReference type="EnsemblFungi" id="CEF75808"/>
    </source>
</evidence>
<gene>
    <name evidence="2" type="ORF">FGRAMPH1_01T08009</name>
</gene>
<dbReference type="EMBL" id="HG970332">
    <property type="protein sequence ID" value="CEF75808.1"/>
    <property type="molecule type" value="Genomic_DNA"/>
</dbReference>
<name>A0A098DA31_GIBZE</name>
<dbReference type="VEuPathDB" id="FungiDB:FGRAMPH1_01G08009"/>
<reference evidence="3 4" key="1">
    <citation type="journal article" date="2007" name="Science">
        <title>The Fusarium graminearum genome reveals a link between localized polymorphism and pathogen specialization.</title>
        <authorList>
            <person name="Cuomo C.A."/>
            <person name="Gueldener U."/>
            <person name="Xu J.-R."/>
            <person name="Trail F."/>
            <person name="Turgeon B.G."/>
            <person name="Di Pietro A."/>
            <person name="Walton J.D."/>
            <person name="Ma L.-J."/>
            <person name="Baker S.E."/>
            <person name="Rep M."/>
            <person name="Adam G."/>
            <person name="Antoniw J."/>
            <person name="Baldwin T."/>
            <person name="Calvo S.E."/>
            <person name="Chang Y.-L."/>
            <person name="DeCaprio D."/>
            <person name="Gale L.R."/>
            <person name="Gnerre S."/>
            <person name="Goswami R.S."/>
            <person name="Hammond-Kosack K."/>
            <person name="Harris L.J."/>
            <person name="Hilburn K."/>
            <person name="Kennell J.C."/>
            <person name="Kroken S."/>
            <person name="Magnuson J.K."/>
            <person name="Mannhaupt G."/>
            <person name="Mauceli E.W."/>
            <person name="Mewes H.-W."/>
            <person name="Mitterbauer R."/>
            <person name="Muehlbauer G."/>
            <person name="Muensterkoetter M."/>
            <person name="Nelson D."/>
            <person name="O'Donnell K."/>
            <person name="Ouellet T."/>
            <person name="Qi W."/>
            <person name="Quesneville H."/>
            <person name="Roncero M.I.G."/>
            <person name="Seong K.-Y."/>
            <person name="Tetko I.V."/>
            <person name="Urban M."/>
            <person name="Waalwijk C."/>
            <person name="Ward T.J."/>
            <person name="Yao J."/>
            <person name="Birren B.W."/>
            <person name="Kistler H.C."/>
        </authorList>
    </citation>
    <scope>NUCLEOTIDE SEQUENCE [LARGE SCALE GENOMIC DNA]</scope>
    <source>
        <strain evidence="4">ATCC MYA-4620 / CBS 123657 / FGSC 9075 / NRRL 31084 / PH-1</strain>
        <strain evidence="3">PH-1 / ATCC MYA-4620 / FGSC 9075 / NRRL 31084</strain>
    </source>
</reference>
<dbReference type="EnsemblFungi" id="CEF75808">
    <property type="protein sequence ID" value="CEF75808"/>
    <property type="gene ID" value="FGRRES_15599"/>
</dbReference>
<accession>A0A098DA31</accession>